<dbReference type="HAMAP" id="MF_00634">
    <property type="entry name" value="UPF0235"/>
    <property type="match status" value="1"/>
</dbReference>
<protein>
    <recommendedName>
        <fullName evidence="2">UPF0235 protein YC6258_00869</fullName>
    </recommendedName>
</protein>
<dbReference type="Pfam" id="PF02594">
    <property type="entry name" value="DUF167"/>
    <property type="match status" value="1"/>
</dbReference>
<reference evidence="3 4" key="1">
    <citation type="submission" date="2014-01" db="EMBL/GenBank/DDBJ databases">
        <title>Full genme sequencing of cellulolytic bacterium Gynuella sunshinyii YC6258T gen. nov., sp. nov.</title>
        <authorList>
            <person name="Khan H."/>
            <person name="Chung E.J."/>
            <person name="Chung Y.R."/>
        </authorList>
    </citation>
    <scope>NUCLEOTIDE SEQUENCE [LARGE SCALE GENOMIC DNA]</scope>
    <source>
        <strain evidence="3 4">YC6258</strain>
    </source>
</reference>
<organism evidence="3 4">
    <name type="scientific">Gynuella sunshinyii YC6258</name>
    <dbReference type="NCBI Taxonomy" id="1445510"/>
    <lineage>
        <taxon>Bacteria</taxon>
        <taxon>Pseudomonadati</taxon>
        <taxon>Pseudomonadota</taxon>
        <taxon>Gammaproteobacteria</taxon>
        <taxon>Oceanospirillales</taxon>
        <taxon>Saccharospirillaceae</taxon>
        <taxon>Gynuella</taxon>
    </lineage>
</organism>
<dbReference type="KEGG" id="gsn:YC6258_00869"/>
<proteinExistence type="inferred from homology"/>
<evidence type="ECO:0000313" key="3">
    <source>
        <dbReference type="EMBL" id="AJQ92919.1"/>
    </source>
</evidence>
<evidence type="ECO:0000256" key="1">
    <source>
        <dbReference type="ARBA" id="ARBA00010364"/>
    </source>
</evidence>
<dbReference type="RefSeq" id="WP_044615865.1">
    <property type="nucleotide sequence ID" value="NZ_CP007142.1"/>
</dbReference>
<keyword evidence="4" id="KW-1185">Reference proteome</keyword>
<dbReference type="Gene3D" id="3.30.1200.10">
    <property type="entry name" value="YggU-like"/>
    <property type="match status" value="1"/>
</dbReference>
<comment type="similarity">
    <text evidence="1 2">Belongs to the UPF0235 family.</text>
</comment>
<dbReference type="SMART" id="SM01152">
    <property type="entry name" value="DUF167"/>
    <property type="match status" value="1"/>
</dbReference>
<dbReference type="InterPro" id="IPR003746">
    <property type="entry name" value="DUF167"/>
</dbReference>
<gene>
    <name evidence="3" type="ORF">YC6258_00869</name>
</gene>
<name>A0A0C5VRM2_9GAMM</name>
<sequence>MNSADKPFRWDGNCLILVCHLQPNAKKDEFCGLHGQAYKIRISAPAVDGKANAGLIQFLAKAFQVSKSQVKILSGELSRQKRVSITQPKQIPDLLNISNPTN</sequence>
<dbReference type="OrthoDB" id="9800587at2"/>
<dbReference type="PANTHER" id="PTHR13420:SF7">
    <property type="entry name" value="UPF0235 PROTEIN C15ORF40"/>
    <property type="match status" value="1"/>
</dbReference>
<dbReference type="GO" id="GO:0005737">
    <property type="term" value="C:cytoplasm"/>
    <property type="evidence" value="ECO:0007669"/>
    <property type="project" value="TreeGrafter"/>
</dbReference>
<dbReference type="EMBL" id="CP007142">
    <property type="protein sequence ID" value="AJQ92919.1"/>
    <property type="molecule type" value="Genomic_DNA"/>
</dbReference>
<dbReference type="NCBIfam" id="TIGR00251">
    <property type="entry name" value="DUF167 family protein"/>
    <property type="match status" value="1"/>
</dbReference>
<accession>A0A0C5VRM2</accession>
<evidence type="ECO:0000313" key="4">
    <source>
        <dbReference type="Proteomes" id="UP000032266"/>
    </source>
</evidence>
<evidence type="ECO:0000256" key="2">
    <source>
        <dbReference type="HAMAP-Rule" id="MF_00634"/>
    </source>
</evidence>
<dbReference type="InterPro" id="IPR036591">
    <property type="entry name" value="YggU-like_sf"/>
</dbReference>
<dbReference type="STRING" id="1445510.YC6258_00869"/>
<dbReference type="PANTHER" id="PTHR13420">
    <property type="entry name" value="UPF0235 PROTEIN C15ORF40"/>
    <property type="match status" value="1"/>
</dbReference>
<dbReference type="AlphaFoldDB" id="A0A0C5VRM2"/>
<dbReference type="SUPFAM" id="SSF69786">
    <property type="entry name" value="YggU-like"/>
    <property type="match status" value="1"/>
</dbReference>
<dbReference type="HOGENOM" id="CLU_130694_5_0_6"/>
<dbReference type="Proteomes" id="UP000032266">
    <property type="component" value="Chromosome"/>
</dbReference>